<accession>A0AAD6GYC5</accession>
<reference evidence="2 3" key="1">
    <citation type="journal article" date="2023" name="IMA Fungus">
        <title>Comparative genomic study of the Penicillium genus elucidates a diverse pangenome and 15 lateral gene transfer events.</title>
        <authorList>
            <person name="Petersen C."/>
            <person name="Sorensen T."/>
            <person name="Nielsen M.R."/>
            <person name="Sondergaard T.E."/>
            <person name="Sorensen J.L."/>
            <person name="Fitzpatrick D.A."/>
            <person name="Frisvad J.C."/>
            <person name="Nielsen K.L."/>
        </authorList>
    </citation>
    <scope>NUCLEOTIDE SEQUENCE [LARGE SCALE GENOMIC DNA]</scope>
    <source>
        <strain evidence="2 3">IBT 29057</strain>
    </source>
</reference>
<evidence type="ECO:0000313" key="3">
    <source>
        <dbReference type="Proteomes" id="UP001216150"/>
    </source>
</evidence>
<gene>
    <name evidence="2" type="ORF">N7450_002103</name>
</gene>
<feature type="region of interest" description="Disordered" evidence="1">
    <location>
        <begin position="42"/>
        <end position="80"/>
    </location>
</feature>
<sequence length="80" mass="9167">MAKLTRDQRLIVRSQHACGDSMKTIAKRNGFSRSQVRYACRDDVNSTPQKDKSGRPPKLPIHGFDNVRSWIGESPERRDL</sequence>
<name>A0AAD6GYC5_9EURO</name>
<dbReference type="AlphaFoldDB" id="A0AAD6GYC5"/>
<keyword evidence="3" id="KW-1185">Reference proteome</keyword>
<evidence type="ECO:0000256" key="1">
    <source>
        <dbReference type="SAM" id="MobiDB-lite"/>
    </source>
</evidence>
<evidence type="ECO:0000313" key="2">
    <source>
        <dbReference type="EMBL" id="KAJ5595645.1"/>
    </source>
</evidence>
<feature type="compositionally biased region" description="Basic and acidic residues" evidence="1">
    <location>
        <begin position="42"/>
        <end position="54"/>
    </location>
</feature>
<organism evidence="2 3">
    <name type="scientific">Penicillium hetheringtonii</name>
    <dbReference type="NCBI Taxonomy" id="911720"/>
    <lineage>
        <taxon>Eukaryota</taxon>
        <taxon>Fungi</taxon>
        <taxon>Dikarya</taxon>
        <taxon>Ascomycota</taxon>
        <taxon>Pezizomycotina</taxon>
        <taxon>Eurotiomycetes</taxon>
        <taxon>Eurotiomycetidae</taxon>
        <taxon>Eurotiales</taxon>
        <taxon>Aspergillaceae</taxon>
        <taxon>Penicillium</taxon>
    </lineage>
</organism>
<protein>
    <submittedName>
        <fullName evidence="2">Transposable element tc3 transposase</fullName>
    </submittedName>
</protein>
<comment type="caution">
    <text evidence="2">The sequence shown here is derived from an EMBL/GenBank/DDBJ whole genome shotgun (WGS) entry which is preliminary data.</text>
</comment>
<proteinExistence type="predicted"/>
<dbReference type="EMBL" id="JAQJAC010000002">
    <property type="protein sequence ID" value="KAJ5595645.1"/>
    <property type="molecule type" value="Genomic_DNA"/>
</dbReference>
<dbReference type="Proteomes" id="UP001216150">
    <property type="component" value="Unassembled WGS sequence"/>
</dbReference>